<dbReference type="InterPro" id="IPR002659">
    <property type="entry name" value="Glyco_trans_31"/>
</dbReference>
<evidence type="ECO:0000256" key="5">
    <source>
        <dbReference type="ARBA" id="ARBA00022692"/>
    </source>
</evidence>
<evidence type="ECO:0000256" key="7">
    <source>
        <dbReference type="ARBA" id="ARBA00022989"/>
    </source>
</evidence>
<protein>
    <recommendedName>
        <fullName evidence="10">Hexosyltransferase</fullName>
        <ecNumber evidence="10">2.4.1.-</ecNumber>
    </recommendedName>
</protein>
<dbReference type="GO" id="GO:0047220">
    <property type="term" value="F:galactosylxylosylprotein 3-beta-galactosyltransferase activity"/>
    <property type="evidence" value="ECO:0007669"/>
    <property type="project" value="TreeGrafter"/>
</dbReference>
<dbReference type="KEGG" id="ccp:CHC_T00008897001"/>
<feature type="transmembrane region" description="Helical" evidence="10">
    <location>
        <begin position="37"/>
        <end position="58"/>
    </location>
</feature>
<organism evidence="11 12">
    <name type="scientific">Chondrus crispus</name>
    <name type="common">Carrageen Irish moss</name>
    <name type="synonym">Polymorpha crispa</name>
    <dbReference type="NCBI Taxonomy" id="2769"/>
    <lineage>
        <taxon>Eukaryota</taxon>
        <taxon>Rhodophyta</taxon>
        <taxon>Florideophyceae</taxon>
        <taxon>Rhodymeniophycidae</taxon>
        <taxon>Gigartinales</taxon>
        <taxon>Gigartinaceae</taxon>
        <taxon>Chondrus</taxon>
    </lineage>
</organism>
<dbReference type="GO" id="GO:0000139">
    <property type="term" value="C:Golgi membrane"/>
    <property type="evidence" value="ECO:0007669"/>
    <property type="project" value="UniProtKB-SubCell"/>
</dbReference>
<evidence type="ECO:0000256" key="8">
    <source>
        <dbReference type="ARBA" id="ARBA00023034"/>
    </source>
</evidence>
<proteinExistence type="inferred from homology"/>
<dbReference type="PANTHER" id="PTHR11214">
    <property type="entry name" value="BETA-1,3-N-ACETYLGLUCOSAMINYLTRANSFERASE"/>
    <property type="match status" value="1"/>
</dbReference>
<dbReference type="GeneID" id="17326360"/>
<gene>
    <name evidence="11" type="ORF">CHC_T00008897001</name>
</gene>
<sequence>MADPGLPHSLRPRSTRVTARNIRLLYKRLIRNPQSRTYVLFTLAFLCFLVLLYITFFLSTDSDLRSSSTSRQGPHNAATLFIAIGSAPGNVALRDAAREGWLRWLPSDDTVSYRFFSDTPPSAFDDSSSFSVDWSNLRREANRYDDVVLQPLPTGYGSNDHNVYAQRARFQAAWTVRHIPDADFFLRIDDDSFLCLHRLLYELKALQRSQMFWGRFWCREGRNRADENFMLFSRDIVELLANDKLVGKLLPYDEHVTLGWNFGYWSWVLNLTIFDDQKRIDAQQGYLTKYMHQDPPADAKQLAKFCDSFIYAHHVKASTAAAAYRATKTHLMYQLPIITTPMDTCEGKAQTFVPARHSEELPDLRIGRSGNAP</sequence>
<comment type="similarity">
    <text evidence="2 10">Belongs to the glycosyltransferase 31 family.</text>
</comment>
<keyword evidence="4 11" id="KW-0808">Transferase</keyword>
<keyword evidence="5 10" id="KW-0812">Transmembrane</keyword>
<dbReference type="OrthoDB" id="1158011at2759"/>
<evidence type="ECO:0000256" key="1">
    <source>
        <dbReference type="ARBA" id="ARBA00004323"/>
    </source>
</evidence>
<dbReference type="PANTHER" id="PTHR11214:SF3">
    <property type="entry name" value="BETA-1,3-GALACTOSYLTRANSFERASE 6"/>
    <property type="match status" value="1"/>
</dbReference>
<evidence type="ECO:0000256" key="2">
    <source>
        <dbReference type="ARBA" id="ARBA00008661"/>
    </source>
</evidence>
<keyword evidence="9 10" id="KW-0472">Membrane</keyword>
<evidence type="ECO:0000313" key="12">
    <source>
        <dbReference type="Proteomes" id="UP000012073"/>
    </source>
</evidence>
<keyword evidence="3 10" id="KW-0328">Glycosyltransferase</keyword>
<dbReference type="Gramene" id="CDF38739">
    <property type="protein sequence ID" value="CDF38739"/>
    <property type="gene ID" value="CHC_T00008897001"/>
</dbReference>
<dbReference type="OMA" id="GYLTKYM"/>
<evidence type="ECO:0000256" key="10">
    <source>
        <dbReference type="RuleBase" id="RU363063"/>
    </source>
</evidence>
<keyword evidence="6 10" id="KW-0735">Signal-anchor</keyword>
<dbReference type="GO" id="GO:0006024">
    <property type="term" value="P:glycosaminoglycan biosynthetic process"/>
    <property type="evidence" value="ECO:0007669"/>
    <property type="project" value="TreeGrafter"/>
</dbReference>
<evidence type="ECO:0000256" key="9">
    <source>
        <dbReference type="ARBA" id="ARBA00023136"/>
    </source>
</evidence>
<evidence type="ECO:0000313" key="11">
    <source>
        <dbReference type="EMBL" id="CDF38739.1"/>
    </source>
</evidence>
<name>R7QKY1_CHOCR</name>
<dbReference type="Gene3D" id="3.90.550.50">
    <property type="match status" value="1"/>
</dbReference>
<accession>R7QKY1</accession>
<keyword evidence="12" id="KW-1185">Reference proteome</keyword>
<evidence type="ECO:0000256" key="4">
    <source>
        <dbReference type="ARBA" id="ARBA00022679"/>
    </source>
</evidence>
<dbReference type="GO" id="GO:0006493">
    <property type="term" value="P:protein O-linked glycosylation"/>
    <property type="evidence" value="ECO:0007669"/>
    <property type="project" value="TreeGrafter"/>
</dbReference>
<comment type="subcellular location">
    <subcellularLocation>
        <location evidence="1 10">Golgi apparatus membrane</location>
        <topology evidence="1 10">Single-pass type II membrane protein</topology>
    </subcellularLocation>
</comment>
<dbReference type="RefSeq" id="XP_005718644.1">
    <property type="nucleotide sequence ID" value="XM_005718587.1"/>
</dbReference>
<keyword evidence="7 10" id="KW-1133">Transmembrane helix</keyword>
<dbReference type="Proteomes" id="UP000012073">
    <property type="component" value="Unassembled WGS sequence"/>
</dbReference>
<reference evidence="12" key="1">
    <citation type="journal article" date="2013" name="Proc. Natl. Acad. Sci. U.S.A.">
        <title>Genome structure and metabolic features in the red seaweed Chondrus crispus shed light on evolution of the Archaeplastida.</title>
        <authorList>
            <person name="Collen J."/>
            <person name="Porcel B."/>
            <person name="Carre W."/>
            <person name="Ball S.G."/>
            <person name="Chaparro C."/>
            <person name="Tonon T."/>
            <person name="Barbeyron T."/>
            <person name="Michel G."/>
            <person name="Noel B."/>
            <person name="Valentin K."/>
            <person name="Elias M."/>
            <person name="Artiguenave F."/>
            <person name="Arun A."/>
            <person name="Aury J.M."/>
            <person name="Barbosa-Neto J.F."/>
            <person name="Bothwell J.H."/>
            <person name="Bouget F.Y."/>
            <person name="Brillet L."/>
            <person name="Cabello-Hurtado F."/>
            <person name="Capella-Gutierrez S."/>
            <person name="Charrier B."/>
            <person name="Cladiere L."/>
            <person name="Cock J.M."/>
            <person name="Coelho S.M."/>
            <person name="Colleoni C."/>
            <person name="Czjzek M."/>
            <person name="Da Silva C."/>
            <person name="Delage L."/>
            <person name="Denoeud F."/>
            <person name="Deschamps P."/>
            <person name="Dittami S.M."/>
            <person name="Gabaldon T."/>
            <person name="Gachon C.M."/>
            <person name="Groisillier A."/>
            <person name="Herve C."/>
            <person name="Jabbari K."/>
            <person name="Katinka M."/>
            <person name="Kloareg B."/>
            <person name="Kowalczyk N."/>
            <person name="Labadie K."/>
            <person name="Leblanc C."/>
            <person name="Lopez P.J."/>
            <person name="McLachlan D.H."/>
            <person name="Meslet-Cladiere L."/>
            <person name="Moustafa A."/>
            <person name="Nehr Z."/>
            <person name="Nyvall Collen P."/>
            <person name="Panaud O."/>
            <person name="Partensky F."/>
            <person name="Poulain J."/>
            <person name="Rensing S.A."/>
            <person name="Rousvoal S."/>
            <person name="Samson G."/>
            <person name="Symeonidi A."/>
            <person name="Weissenbach J."/>
            <person name="Zambounis A."/>
            <person name="Wincker P."/>
            <person name="Boyen C."/>
        </authorList>
    </citation>
    <scope>NUCLEOTIDE SEQUENCE [LARGE SCALE GENOMIC DNA]</scope>
    <source>
        <strain evidence="12">cv. Stackhouse</strain>
    </source>
</reference>
<dbReference type="AlphaFoldDB" id="R7QKY1"/>
<evidence type="ECO:0000256" key="3">
    <source>
        <dbReference type="ARBA" id="ARBA00022676"/>
    </source>
</evidence>
<dbReference type="EMBL" id="HG001960">
    <property type="protein sequence ID" value="CDF38739.1"/>
    <property type="molecule type" value="Genomic_DNA"/>
</dbReference>
<evidence type="ECO:0000256" key="6">
    <source>
        <dbReference type="ARBA" id="ARBA00022968"/>
    </source>
</evidence>
<keyword evidence="8 10" id="KW-0333">Golgi apparatus</keyword>
<dbReference type="EC" id="2.4.1.-" evidence="10"/>